<dbReference type="InterPro" id="IPR018114">
    <property type="entry name" value="TRYPSIN_HIS"/>
</dbReference>
<dbReference type="PROSITE" id="PS50240">
    <property type="entry name" value="TRYPSIN_DOM"/>
    <property type="match status" value="1"/>
</dbReference>
<dbReference type="InterPro" id="IPR009003">
    <property type="entry name" value="Peptidase_S1_PA"/>
</dbReference>
<evidence type="ECO:0000256" key="3">
    <source>
        <dbReference type="SAM" id="SignalP"/>
    </source>
</evidence>
<dbReference type="GO" id="GO:0004252">
    <property type="term" value="F:serine-type endopeptidase activity"/>
    <property type="evidence" value="ECO:0007669"/>
    <property type="project" value="InterPro"/>
</dbReference>
<feature type="signal peptide" evidence="3">
    <location>
        <begin position="1"/>
        <end position="18"/>
    </location>
</feature>
<keyword evidence="2" id="KW-0378">Hydrolase</keyword>
<dbReference type="SMART" id="SM00020">
    <property type="entry name" value="Tryp_SPc"/>
    <property type="match status" value="1"/>
</dbReference>
<accession>A0AB38ZEK9</accession>
<dbReference type="FunFam" id="2.40.10.10:FF:000068">
    <property type="entry name" value="transmembrane protease serine 2"/>
    <property type="match status" value="1"/>
</dbReference>
<reference evidence="5" key="1">
    <citation type="submission" date="2024-03" db="EMBL/GenBank/DDBJ databases">
        <title>Venom adaptation and exaptation during the trophic switch to blood-feeding by kissing bugs (Reduviidae: Triatominae).</title>
        <authorList>
            <person name="Zdenek C.N."/>
            <person name="Cardoso F.C."/>
            <person name="Robinson S.D."/>
            <person name="Mercedes R.S."/>
            <person name="Raidjoe E.R."/>
            <person name="Hernandez-Vargas M.J."/>
            <person name="Jin J."/>
            <person name="Corzo G."/>
            <person name="Vetter I."/>
            <person name="King G.F."/>
            <person name="Fry B.G."/>
            <person name="Walker A."/>
        </authorList>
    </citation>
    <scope>NUCLEOTIDE SEQUENCE</scope>
</reference>
<evidence type="ECO:0000259" key="4">
    <source>
        <dbReference type="PROSITE" id="PS50240"/>
    </source>
</evidence>
<dbReference type="SUPFAM" id="SSF50494">
    <property type="entry name" value="Trypsin-like serine proteases"/>
    <property type="match status" value="1"/>
</dbReference>
<evidence type="ECO:0000256" key="1">
    <source>
        <dbReference type="ARBA" id="ARBA00023157"/>
    </source>
</evidence>
<proteinExistence type="evidence at transcript level"/>
<keyword evidence="3" id="KW-0732">Signal</keyword>
<sequence length="302" mass="33847">MRLLFVTALFVSIFLVLARCDDAGDDSDSDSDSSEHGVIATDVSNNCTCGWANKDDQRIVGGKATKVNEYPMIAGFMYYHKDMIMCGGTIITKRHILTAGHCTQPFNPSDIGVFVGHHNFVQVRASTTLLRPERFYVHEKYDSFTLKYDVAIVYMKDEILFNRNVGPACLPATRTDLTGQLVKVLGWGLTKYKGKTSDVLMQVNVYMQPFEMCEEKNMHLELEDRHQLCTFRKNKDSCSGDSGGPVMWVDPATNRYTLVGATSYGINCAKYPAVVSDVYYFLPWIQSVISKSDPTMKTCAKV</sequence>
<dbReference type="PANTHER" id="PTHR24252:SF7">
    <property type="entry name" value="HYALIN"/>
    <property type="match status" value="1"/>
</dbReference>
<feature type="chain" id="PRO_5044339969" evidence="3">
    <location>
        <begin position="19"/>
        <end position="302"/>
    </location>
</feature>
<evidence type="ECO:0000313" key="5">
    <source>
        <dbReference type="EMBL" id="WXI02726.1"/>
    </source>
</evidence>
<name>A0AB38ZEK9_9HEMI</name>
<organism evidence="5">
    <name type="scientific">Oncocephalus sp</name>
    <dbReference type="NCBI Taxonomy" id="2944721"/>
    <lineage>
        <taxon>Eukaryota</taxon>
        <taxon>Metazoa</taxon>
        <taxon>Ecdysozoa</taxon>
        <taxon>Arthropoda</taxon>
        <taxon>Hexapoda</taxon>
        <taxon>Insecta</taxon>
        <taxon>Pterygota</taxon>
        <taxon>Neoptera</taxon>
        <taxon>Paraneoptera</taxon>
        <taxon>Hemiptera</taxon>
        <taxon>Heteroptera</taxon>
        <taxon>Panheteroptera</taxon>
        <taxon>Cimicomorpha</taxon>
        <taxon>Reduviidae</taxon>
        <taxon>Stenopodainae</taxon>
        <taxon>Oncocephalus</taxon>
    </lineage>
</organism>
<dbReference type="PRINTS" id="PR00722">
    <property type="entry name" value="CHYMOTRYPSIN"/>
</dbReference>
<feature type="domain" description="Peptidase S1" evidence="4">
    <location>
        <begin position="59"/>
        <end position="290"/>
    </location>
</feature>
<dbReference type="CDD" id="cd00190">
    <property type="entry name" value="Tryp_SPc"/>
    <property type="match status" value="1"/>
</dbReference>
<dbReference type="InterPro" id="IPR001314">
    <property type="entry name" value="Peptidase_S1A"/>
</dbReference>
<evidence type="ECO:0000256" key="2">
    <source>
        <dbReference type="RuleBase" id="RU363034"/>
    </source>
</evidence>
<dbReference type="PANTHER" id="PTHR24252">
    <property type="entry name" value="ACROSIN-RELATED"/>
    <property type="match status" value="1"/>
</dbReference>
<dbReference type="Gene3D" id="2.40.10.10">
    <property type="entry name" value="Trypsin-like serine proteases"/>
    <property type="match status" value="1"/>
</dbReference>
<dbReference type="PROSITE" id="PS00135">
    <property type="entry name" value="TRYPSIN_SER"/>
    <property type="match status" value="1"/>
</dbReference>
<dbReference type="Pfam" id="PF00089">
    <property type="entry name" value="Trypsin"/>
    <property type="match status" value="1"/>
</dbReference>
<dbReference type="PROSITE" id="PS00134">
    <property type="entry name" value="TRYPSIN_HIS"/>
    <property type="match status" value="1"/>
</dbReference>
<dbReference type="EMBL" id="PP517476">
    <property type="protein sequence ID" value="WXI02726.1"/>
    <property type="molecule type" value="mRNA"/>
</dbReference>
<dbReference type="InterPro" id="IPR043504">
    <property type="entry name" value="Peptidase_S1_PA_chymotrypsin"/>
</dbReference>
<dbReference type="AlphaFoldDB" id="A0AB38ZEK9"/>
<keyword evidence="1" id="KW-1015">Disulfide bond</keyword>
<keyword evidence="2" id="KW-0720">Serine protease</keyword>
<dbReference type="InterPro" id="IPR033116">
    <property type="entry name" value="TRYPSIN_SER"/>
</dbReference>
<protein>
    <submittedName>
        <fullName evidence="5">Venom S1 protease 20</fullName>
    </submittedName>
</protein>
<dbReference type="InterPro" id="IPR001254">
    <property type="entry name" value="Trypsin_dom"/>
</dbReference>
<dbReference type="GO" id="GO:0006508">
    <property type="term" value="P:proteolysis"/>
    <property type="evidence" value="ECO:0007669"/>
    <property type="project" value="UniProtKB-KW"/>
</dbReference>
<keyword evidence="2 5" id="KW-0645">Protease</keyword>